<sequence length="241" mass="27857">MSKNISHLPPELLGTCFVHLRDLVIGYDQWKTSPSSWLRIVLVCKRWHDIAVCCPPLWSYIDMLRRSLKMVELLLQRSGAVPLTIKYDNESFIFSERAYTHLEVKIITVLHHSHRIQDLELAMPRPMVDRLVAKYPTTLKLSRLRSLNLISTPSKVDEIGRSPLPFDFDCPKLDTLILSGFAYDHIVSLFHPRLRFLMVLLIEYPALDELLDDIQSMPALEVLTLWWCEGCELVFDGGGRE</sequence>
<protein>
    <recommendedName>
        <fullName evidence="3">F-box domain-containing protein</fullName>
    </recommendedName>
</protein>
<evidence type="ECO:0000313" key="2">
    <source>
        <dbReference type="Proteomes" id="UP001385951"/>
    </source>
</evidence>
<proteinExistence type="predicted"/>
<dbReference type="AlphaFoldDB" id="A0AAW0FVX7"/>
<organism evidence="1 2">
    <name type="scientific">Cerrena zonata</name>
    <dbReference type="NCBI Taxonomy" id="2478898"/>
    <lineage>
        <taxon>Eukaryota</taxon>
        <taxon>Fungi</taxon>
        <taxon>Dikarya</taxon>
        <taxon>Basidiomycota</taxon>
        <taxon>Agaricomycotina</taxon>
        <taxon>Agaricomycetes</taxon>
        <taxon>Polyporales</taxon>
        <taxon>Cerrenaceae</taxon>
        <taxon>Cerrena</taxon>
    </lineage>
</organism>
<keyword evidence="2" id="KW-1185">Reference proteome</keyword>
<dbReference type="Gene3D" id="1.20.1280.50">
    <property type="match status" value="1"/>
</dbReference>
<dbReference type="Proteomes" id="UP001385951">
    <property type="component" value="Unassembled WGS sequence"/>
</dbReference>
<gene>
    <name evidence="1" type="ORF">QCA50_015539</name>
</gene>
<comment type="caution">
    <text evidence="1">The sequence shown here is derived from an EMBL/GenBank/DDBJ whole genome shotgun (WGS) entry which is preliminary data.</text>
</comment>
<name>A0AAW0FVX7_9APHY</name>
<dbReference type="EMBL" id="JASBNA010000041">
    <property type="protein sequence ID" value="KAK7681447.1"/>
    <property type="molecule type" value="Genomic_DNA"/>
</dbReference>
<evidence type="ECO:0008006" key="3">
    <source>
        <dbReference type="Google" id="ProtNLM"/>
    </source>
</evidence>
<evidence type="ECO:0000313" key="1">
    <source>
        <dbReference type="EMBL" id="KAK7681447.1"/>
    </source>
</evidence>
<dbReference type="SUPFAM" id="SSF52047">
    <property type="entry name" value="RNI-like"/>
    <property type="match status" value="1"/>
</dbReference>
<reference evidence="1 2" key="1">
    <citation type="submission" date="2022-09" db="EMBL/GenBank/DDBJ databases">
        <authorList>
            <person name="Palmer J.M."/>
        </authorList>
    </citation>
    <scope>NUCLEOTIDE SEQUENCE [LARGE SCALE GENOMIC DNA]</scope>
    <source>
        <strain evidence="1 2">DSM 7382</strain>
    </source>
</reference>
<accession>A0AAW0FVX7</accession>